<evidence type="ECO:0000313" key="3">
    <source>
        <dbReference type="EMBL" id="VFK32928.1"/>
    </source>
</evidence>
<dbReference type="EMBL" id="CAADFM010000222">
    <property type="protein sequence ID" value="VFK19368.1"/>
    <property type="molecule type" value="Genomic_DNA"/>
</dbReference>
<sequence length="154" mass="17360">MTEYVFDTSALIAYIQNEEGAETIADLLGKVLDGKVRIFISTITAIELFSASVKRQGWAVAEERLEQMEDLPLIQEPLTPNLCKTIGEIQFESFARAIPGSAKQRIEKNVIFSILQNQMLITFDFGGASLCHEILHFVQKSQIIALRGECHRFR</sequence>
<dbReference type="InterPro" id="IPR002716">
    <property type="entry name" value="PIN_dom"/>
</dbReference>
<reference evidence="3" key="1">
    <citation type="submission" date="2019-02" db="EMBL/GenBank/DDBJ databases">
        <authorList>
            <person name="Gruber-Vodicka R. H."/>
            <person name="Seah K. B. B."/>
        </authorList>
    </citation>
    <scope>NUCLEOTIDE SEQUENCE</scope>
    <source>
        <strain evidence="2">BECK_S312</strain>
        <strain evidence="3">BECK_S426</strain>
    </source>
</reference>
<dbReference type="AlphaFoldDB" id="A0A450XUI2"/>
<dbReference type="SUPFAM" id="SSF88723">
    <property type="entry name" value="PIN domain-like"/>
    <property type="match status" value="1"/>
</dbReference>
<organism evidence="3">
    <name type="scientific">Candidatus Kentrum sp. LPFa</name>
    <dbReference type="NCBI Taxonomy" id="2126335"/>
    <lineage>
        <taxon>Bacteria</taxon>
        <taxon>Pseudomonadati</taxon>
        <taxon>Pseudomonadota</taxon>
        <taxon>Gammaproteobacteria</taxon>
        <taxon>Candidatus Kentrum</taxon>
    </lineage>
</organism>
<gene>
    <name evidence="2" type="ORF">BECKLPF1236A_GA0070988_102223</name>
    <name evidence="3" type="ORF">BECKLPF1236C_GA0070990_101863</name>
</gene>
<dbReference type="InterPro" id="IPR029060">
    <property type="entry name" value="PIN-like_dom_sf"/>
</dbReference>
<evidence type="ECO:0000313" key="2">
    <source>
        <dbReference type="EMBL" id="VFK19368.1"/>
    </source>
</evidence>
<dbReference type="EMBL" id="CAADFP010000186">
    <property type="protein sequence ID" value="VFK32928.1"/>
    <property type="molecule type" value="Genomic_DNA"/>
</dbReference>
<feature type="domain" description="PIN" evidence="1">
    <location>
        <begin position="4"/>
        <end position="89"/>
    </location>
</feature>
<proteinExistence type="predicted"/>
<name>A0A450XUI2_9GAMM</name>
<accession>A0A450XUI2</accession>
<protein>
    <submittedName>
        <fullName evidence="3">PIN domain-containing protein</fullName>
    </submittedName>
</protein>
<evidence type="ECO:0000259" key="1">
    <source>
        <dbReference type="Pfam" id="PF01850"/>
    </source>
</evidence>
<dbReference type="Pfam" id="PF01850">
    <property type="entry name" value="PIN"/>
    <property type="match status" value="1"/>
</dbReference>
<dbReference type="Gene3D" id="3.40.50.1010">
    <property type="entry name" value="5'-nuclease"/>
    <property type="match status" value="1"/>
</dbReference>